<comment type="caution">
    <text evidence="2">The sequence shown here is derived from an EMBL/GenBank/DDBJ whole genome shotgun (WGS) entry which is preliminary data.</text>
</comment>
<dbReference type="InterPro" id="IPR011008">
    <property type="entry name" value="Dimeric_a/b-barrel"/>
</dbReference>
<evidence type="ECO:0000313" key="2">
    <source>
        <dbReference type="EMBL" id="KAK1768923.1"/>
    </source>
</evidence>
<organism evidence="2 3">
    <name type="scientific">Phialemonium atrogriseum</name>
    <dbReference type="NCBI Taxonomy" id="1093897"/>
    <lineage>
        <taxon>Eukaryota</taxon>
        <taxon>Fungi</taxon>
        <taxon>Dikarya</taxon>
        <taxon>Ascomycota</taxon>
        <taxon>Pezizomycotina</taxon>
        <taxon>Sordariomycetes</taxon>
        <taxon>Sordariomycetidae</taxon>
        <taxon>Cephalothecales</taxon>
        <taxon>Cephalothecaceae</taxon>
        <taxon>Phialemonium</taxon>
    </lineage>
</organism>
<dbReference type="PANTHER" id="PTHR34389">
    <property type="entry name" value="L-RHAMNOSE MUTAROTASE"/>
    <property type="match status" value="1"/>
</dbReference>
<sequence length="148" mass="17103">MWKRPTISTATSAAAAPDANPMDLVSPTRTKNPGRRFAQIVRLRPEFVAEYKEAHAAVWPEVLKQIKDCNIQDYSIFHDPETGILFSSFKYVGYDYAGDMERMRENPKVREWWRMTDGWQESLVPGARSSEEGEPGWWKPVEEVFYTA</sequence>
<dbReference type="Pfam" id="PF05336">
    <property type="entry name" value="rhaM"/>
    <property type="match status" value="1"/>
</dbReference>
<dbReference type="PANTHER" id="PTHR34389:SF2">
    <property type="entry name" value="L-RHAMNOSE MUTAROTASE"/>
    <property type="match status" value="1"/>
</dbReference>
<dbReference type="AlphaFoldDB" id="A0AAJ0C2F9"/>
<dbReference type="GeneID" id="85307143"/>
<evidence type="ECO:0000256" key="1">
    <source>
        <dbReference type="SAM" id="MobiDB-lite"/>
    </source>
</evidence>
<keyword evidence="3" id="KW-1185">Reference proteome</keyword>
<dbReference type="Gene3D" id="3.30.70.100">
    <property type="match status" value="1"/>
</dbReference>
<dbReference type="InterPro" id="IPR008000">
    <property type="entry name" value="Rham/fucose_mutarotase"/>
</dbReference>
<feature type="region of interest" description="Disordered" evidence="1">
    <location>
        <begin position="1"/>
        <end position="29"/>
    </location>
</feature>
<evidence type="ECO:0008006" key="4">
    <source>
        <dbReference type="Google" id="ProtNLM"/>
    </source>
</evidence>
<dbReference type="SUPFAM" id="SSF54909">
    <property type="entry name" value="Dimeric alpha+beta barrel"/>
    <property type="match status" value="1"/>
</dbReference>
<reference evidence="2" key="1">
    <citation type="submission" date="2023-06" db="EMBL/GenBank/DDBJ databases">
        <title>Genome-scale phylogeny and comparative genomics of the fungal order Sordariales.</title>
        <authorList>
            <consortium name="Lawrence Berkeley National Laboratory"/>
            <person name="Hensen N."/>
            <person name="Bonometti L."/>
            <person name="Westerberg I."/>
            <person name="Brannstrom I.O."/>
            <person name="Guillou S."/>
            <person name="Cros-Aarteil S."/>
            <person name="Calhoun S."/>
            <person name="Haridas S."/>
            <person name="Kuo A."/>
            <person name="Mondo S."/>
            <person name="Pangilinan J."/>
            <person name="Riley R."/>
            <person name="Labutti K."/>
            <person name="Andreopoulos B."/>
            <person name="Lipzen A."/>
            <person name="Chen C."/>
            <person name="Yanf M."/>
            <person name="Daum C."/>
            <person name="Ng V."/>
            <person name="Clum A."/>
            <person name="Steindorff A."/>
            <person name="Ohm R."/>
            <person name="Martin F."/>
            <person name="Silar P."/>
            <person name="Natvig D."/>
            <person name="Lalanne C."/>
            <person name="Gautier V."/>
            <person name="Ament-Velasquez S.L."/>
            <person name="Kruys A."/>
            <person name="Hutchinson M.I."/>
            <person name="Powell A.J."/>
            <person name="Barry K."/>
            <person name="Miller A.N."/>
            <person name="Grigoriev I.V."/>
            <person name="Debuchy R."/>
            <person name="Gladieux P."/>
            <person name="Thoren M.H."/>
            <person name="Johannesson H."/>
        </authorList>
    </citation>
    <scope>NUCLEOTIDE SEQUENCE</scope>
    <source>
        <strain evidence="2">8032-3</strain>
    </source>
</reference>
<dbReference type="RefSeq" id="XP_060285136.1">
    <property type="nucleotide sequence ID" value="XM_060423956.1"/>
</dbReference>
<protein>
    <recommendedName>
        <fullName evidence="4">DUF718 domain-containing protein</fullName>
    </recommendedName>
</protein>
<name>A0AAJ0C2F9_9PEZI</name>
<dbReference type="GO" id="GO:0016857">
    <property type="term" value="F:racemase and epimerase activity, acting on carbohydrates and derivatives"/>
    <property type="evidence" value="ECO:0007669"/>
    <property type="project" value="InterPro"/>
</dbReference>
<proteinExistence type="predicted"/>
<dbReference type="Proteomes" id="UP001244011">
    <property type="component" value="Unassembled WGS sequence"/>
</dbReference>
<evidence type="ECO:0000313" key="3">
    <source>
        <dbReference type="Proteomes" id="UP001244011"/>
    </source>
</evidence>
<accession>A0AAJ0C2F9</accession>
<gene>
    <name evidence="2" type="ORF">QBC33DRAFT_366606</name>
</gene>
<dbReference type="EMBL" id="MU839004">
    <property type="protein sequence ID" value="KAK1768923.1"/>
    <property type="molecule type" value="Genomic_DNA"/>
</dbReference>